<keyword evidence="3" id="KW-0677">Repeat</keyword>
<dbReference type="GO" id="GO:0005686">
    <property type="term" value="C:U2 snRNP"/>
    <property type="evidence" value="ECO:0007669"/>
    <property type="project" value="TreeGrafter"/>
</dbReference>
<evidence type="ECO:0000256" key="7">
    <source>
        <dbReference type="SAM" id="MobiDB-lite"/>
    </source>
</evidence>
<dbReference type="InterPro" id="IPR035979">
    <property type="entry name" value="RBD_domain_sf"/>
</dbReference>
<feature type="region of interest" description="Disordered" evidence="7">
    <location>
        <begin position="363"/>
        <end position="430"/>
    </location>
</feature>
<dbReference type="GO" id="GO:0003723">
    <property type="term" value="F:RNA binding"/>
    <property type="evidence" value="ECO:0007669"/>
    <property type="project" value="UniProtKB-UniRule"/>
</dbReference>
<dbReference type="EMBL" id="ML978715">
    <property type="protein sequence ID" value="KAF2088842.1"/>
    <property type="molecule type" value="Genomic_DNA"/>
</dbReference>
<protein>
    <recommendedName>
        <fullName evidence="8">RRM domain-containing protein</fullName>
    </recommendedName>
</protein>
<dbReference type="Gene3D" id="3.30.70.330">
    <property type="match status" value="2"/>
</dbReference>
<feature type="region of interest" description="Disordered" evidence="7">
    <location>
        <begin position="87"/>
        <end position="133"/>
    </location>
</feature>
<feature type="compositionally biased region" description="Basic and acidic residues" evidence="7">
    <location>
        <begin position="124"/>
        <end position="133"/>
    </location>
</feature>
<keyword evidence="5" id="KW-0508">mRNA splicing</keyword>
<dbReference type="SMART" id="SM00360">
    <property type="entry name" value="RRM"/>
    <property type="match status" value="2"/>
</dbReference>
<keyword evidence="2" id="KW-0507">mRNA processing</keyword>
<sequence length="430" mass="47956">MPNEPAPRSHGVAPSNDALSAVKAAFPQTPEDFEADSRVAYDKLNGKWVLEDDNGDEWEFDQALAKWMPSLDEEAIAKQSEAYKVAGVDDTETNADKQKKKRQAQAEDNIEEVGGRMQKKVRKVEHPRPERKNSAVWVTGLPPDTNVDEVAKVFSIGGVFAETSDGAPRIKLYTDDEGNLKGEALVVYFKPESVNLAITLLDESDFRFGKEGSAGKIRVTEAESSFKKQKDAPPAPPNKRDKKATAKRLARLNNKLADWDDDDPSVLPETNSRYDKVVILKHMFTLQELDEDPTAILDIKEDIRDECGKLGEVTNVVLFDQEPEGIASVRFTEPEAAKACVRMMDGRWFGGTQVQAHIATGEEKYKKKKKNVQSDDEDEKEEERLNKFGDWLEEQKQQKQQDSGEQQDNGEQQKGGEPGSEATASNATVE</sequence>
<dbReference type="FunFam" id="3.30.70.330:FF:000105">
    <property type="entry name" value="HIV Tat-specific factor 1 homolog"/>
    <property type="match status" value="1"/>
</dbReference>
<gene>
    <name evidence="9" type="ORF">K490DRAFT_37953</name>
</gene>
<dbReference type="Proteomes" id="UP000799776">
    <property type="component" value="Unassembled WGS sequence"/>
</dbReference>
<evidence type="ECO:0000256" key="1">
    <source>
        <dbReference type="ARBA" id="ARBA00007747"/>
    </source>
</evidence>
<dbReference type="CDD" id="cd12285">
    <property type="entry name" value="RRM3_RBM39_like"/>
    <property type="match status" value="1"/>
</dbReference>
<name>A0A6A5YAG7_9PEZI</name>
<dbReference type="SUPFAM" id="SSF54928">
    <property type="entry name" value="RNA-binding domain, RBD"/>
    <property type="match status" value="2"/>
</dbReference>
<reference evidence="9" key="1">
    <citation type="journal article" date="2020" name="Stud. Mycol.">
        <title>101 Dothideomycetes genomes: a test case for predicting lifestyles and emergence of pathogens.</title>
        <authorList>
            <person name="Haridas S."/>
            <person name="Albert R."/>
            <person name="Binder M."/>
            <person name="Bloem J."/>
            <person name="Labutti K."/>
            <person name="Salamov A."/>
            <person name="Andreopoulos B."/>
            <person name="Baker S."/>
            <person name="Barry K."/>
            <person name="Bills G."/>
            <person name="Bluhm B."/>
            <person name="Cannon C."/>
            <person name="Castanera R."/>
            <person name="Culley D."/>
            <person name="Daum C."/>
            <person name="Ezra D."/>
            <person name="Gonzalez J."/>
            <person name="Henrissat B."/>
            <person name="Kuo A."/>
            <person name="Liang C."/>
            <person name="Lipzen A."/>
            <person name="Lutzoni F."/>
            <person name="Magnuson J."/>
            <person name="Mondo S."/>
            <person name="Nolan M."/>
            <person name="Ohm R."/>
            <person name="Pangilinan J."/>
            <person name="Park H.-J."/>
            <person name="Ramirez L."/>
            <person name="Alfaro M."/>
            <person name="Sun H."/>
            <person name="Tritt A."/>
            <person name="Yoshinaga Y."/>
            <person name="Zwiers L.-H."/>
            <person name="Turgeon B."/>
            <person name="Goodwin S."/>
            <person name="Spatafora J."/>
            <person name="Crous P."/>
            <person name="Grigoriev I."/>
        </authorList>
    </citation>
    <scope>NUCLEOTIDE SEQUENCE</scope>
    <source>
        <strain evidence="9">CBS 121410</strain>
    </source>
</reference>
<feature type="domain" description="RRM" evidence="8">
    <location>
        <begin position="134"/>
        <end position="224"/>
    </location>
</feature>
<keyword evidence="4 6" id="KW-0694">RNA-binding</keyword>
<dbReference type="InterPro" id="IPR034393">
    <property type="entry name" value="TatSF1-like"/>
</dbReference>
<evidence type="ECO:0000256" key="2">
    <source>
        <dbReference type="ARBA" id="ARBA00022664"/>
    </source>
</evidence>
<dbReference type="AlphaFoldDB" id="A0A6A5YAG7"/>
<feature type="compositionally biased region" description="Basic and acidic residues" evidence="7">
    <location>
        <begin position="219"/>
        <end position="231"/>
    </location>
</feature>
<dbReference type="OrthoDB" id="10258585at2759"/>
<comment type="similarity">
    <text evidence="1">Belongs to the HTATSF1 family.</text>
</comment>
<feature type="region of interest" description="Disordered" evidence="7">
    <location>
        <begin position="219"/>
        <end position="245"/>
    </location>
</feature>
<dbReference type="GO" id="GO:0000398">
    <property type="term" value="P:mRNA splicing, via spliceosome"/>
    <property type="evidence" value="ECO:0007669"/>
    <property type="project" value="UniProtKB-ARBA"/>
</dbReference>
<accession>A0A6A5YAG7</accession>
<dbReference type="PANTHER" id="PTHR15608:SF0">
    <property type="entry name" value="HIV TAT-SPECIFIC FACTOR 1"/>
    <property type="match status" value="1"/>
</dbReference>
<dbReference type="GO" id="GO:0005684">
    <property type="term" value="C:U2-type spliceosomal complex"/>
    <property type="evidence" value="ECO:0007669"/>
    <property type="project" value="TreeGrafter"/>
</dbReference>
<evidence type="ECO:0000313" key="10">
    <source>
        <dbReference type="Proteomes" id="UP000799776"/>
    </source>
</evidence>
<keyword evidence="10" id="KW-1185">Reference proteome</keyword>
<organism evidence="9 10">
    <name type="scientific">Saccharata proteae CBS 121410</name>
    <dbReference type="NCBI Taxonomy" id="1314787"/>
    <lineage>
        <taxon>Eukaryota</taxon>
        <taxon>Fungi</taxon>
        <taxon>Dikarya</taxon>
        <taxon>Ascomycota</taxon>
        <taxon>Pezizomycotina</taxon>
        <taxon>Dothideomycetes</taxon>
        <taxon>Dothideomycetes incertae sedis</taxon>
        <taxon>Botryosphaeriales</taxon>
        <taxon>Saccharataceae</taxon>
        <taxon>Saccharata</taxon>
    </lineage>
</organism>
<feature type="domain" description="RRM" evidence="8">
    <location>
        <begin position="282"/>
        <end position="361"/>
    </location>
</feature>
<evidence type="ECO:0000313" key="9">
    <source>
        <dbReference type="EMBL" id="KAF2088842.1"/>
    </source>
</evidence>
<dbReference type="InterPro" id="IPR012677">
    <property type="entry name" value="Nucleotide-bd_a/b_plait_sf"/>
</dbReference>
<dbReference type="PANTHER" id="PTHR15608">
    <property type="entry name" value="SPLICING FACTOR U2AF-ASSOCIATED PROTEIN 2"/>
    <property type="match status" value="1"/>
</dbReference>
<dbReference type="Pfam" id="PF00076">
    <property type="entry name" value="RRM_1"/>
    <property type="match status" value="1"/>
</dbReference>
<evidence type="ECO:0000259" key="8">
    <source>
        <dbReference type="PROSITE" id="PS50102"/>
    </source>
</evidence>
<evidence type="ECO:0000256" key="3">
    <source>
        <dbReference type="ARBA" id="ARBA00022737"/>
    </source>
</evidence>
<evidence type="ECO:0000256" key="6">
    <source>
        <dbReference type="PROSITE-ProRule" id="PRU00176"/>
    </source>
</evidence>
<proteinExistence type="inferred from homology"/>
<dbReference type="InterPro" id="IPR000504">
    <property type="entry name" value="RRM_dom"/>
</dbReference>
<evidence type="ECO:0000256" key="4">
    <source>
        <dbReference type="ARBA" id="ARBA00022884"/>
    </source>
</evidence>
<dbReference type="PROSITE" id="PS50102">
    <property type="entry name" value="RRM"/>
    <property type="match status" value="2"/>
</dbReference>
<evidence type="ECO:0000256" key="5">
    <source>
        <dbReference type="ARBA" id="ARBA00023187"/>
    </source>
</evidence>